<proteinExistence type="predicted"/>
<gene>
    <name evidence="2" type="ORF">Celaphus_00008348</name>
</gene>
<reference evidence="2 3" key="1">
    <citation type="journal article" date="2018" name="Mol. Genet. Genomics">
        <title>The red deer Cervus elaphus genome CerEla1.0: sequencing, annotating, genes, and chromosomes.</title>
        <authorList>
            <person name="Bana N.A."/>
            <person name="Nyiri A."/>
            <person name="Nagy J."/>
            <person name="Frank K."/>
            <person name="Nagy T."/>
            <person name="Steger V."/>
            <person name="Schiller M."/>
            <person name="Lakatos P."/>
            <person name="Sugar L."/>
            <person name="Horn P."/>
            <person name="Barta E."/>
            <person name="Orosz L."/>
        </authorList>
    </citation>
    <scope>NUCLEOTIDE SEQUENCE [LARGE SCALE GENOMIC DNA]</scope>
    <source>
        <strain evidence="2">Hungarian</strain>
    </source>
</reference>
<organism evidence="2 3">
    <name type="scientific">Cervus elaphus hippelaphus</name>
    <name type="common">European red deer</name>
    <dbReference type="NCBI Taxonomy" id="46360"/>
    <lineage>
        <taxon>Eukaryota</taxon>
        <taxon>Metazoa</taxon>
        <taxon>Chordata</taxon>
        <taxon>Craniata</taxon>
        <taxon>Vertebrata</taxon>
        <taxon>Euteleostomi</taxon>
        <taxon>Mammalia</taxon>
        <taxon>Eutheria</taxon>
        <taxon>Laurasiatheria</taxon>
        <taxon>Artiodactyla</taxon>
        <taxon>Ruminantia</taxon>
        <taxon>Pecora</taxon>
        <taxon>Cervidae</taxon>
        <taxon>Cervinae</taxon>
        <taxon>Cervus</taxon>
    </lineage>
</organism>
<name>A0A212CPD3_CEREH</name>
<evidence type="ECO:0000313" key="2">
    <source>
        <dbReference type="EMBL" id="OWK07725.1"/>
    </source>
</evidence>
<dbReference type="Proteomes" id="UP000242450">
    <property type="component" value="Chromosome 15"/>
</dbReference>
<feature type="region of interest" description="Disordered" evidence="1">
    <location>
        <begin position="1"/>
        <end position="20"/>
    </location>
</feature>
<accession>A0A212CPD3</accession>
<evidence type="ECO:0000256" key="1">
    <source>
        <dbReference type="SAM" id="MobiDB-lite"/>
    </source>
</evidence>
<dbReference type="AlphaFoldDB" id="A0A212CPD3"/>
<keyword evidence="3" id="KW-1185">Reference proteome</keyword>
<protein>
    <submittedName>
        <fullName evidence="2">Uncharacterized protein</fullName>
    </submittedName>
</protein>
<dbReference type="EMBL" id="MKHE01000015">
    <property type="protein sequence ID" value="OWK07725.1"/>
    <property type="molecule type" value="Genomic_DNA"/>
</dbReference>
<evidence type="ECO:0000313" key="3">
    <source>
        <dbReference type="Proteomes" id="UP000242450"/>
    </source>
</evidence>
<comment type="caution">
    <text evidence="2">The sequence shown here is derived from an EMBL/GenBank/DDBJ whole genome shotgun (WGS) entry which is preliminary data.</text>
</comment>
<sequence>MKKGMSLEQGESKVNFVNHGPDDVRGPASLSSLRDSCFLAQLATLLQGMKGSAVTLPYNAYISYVENTLF</sequence>